<dbReference type="AlphaFoldDB" id="A0A439DEY9"/>
<feature type="region of interest" description="Disordered" evidence="4">
    <location>
        <begin position="501"/>
        <end position="597"/>
    </location>
</feature>
<evidence type="ECO:0000313" key="5">
    <source>
        <dbReference type="EMBL" id="RWA12963.1"/>
    </source>
</evidence>
<evidence type="ECO:0000256" key="1">
    <source>
        <dbReference type="ARBA" id="ARBA00022722"/>
    </source>
</evidence>
<dbReference type="PANTHER" id="PTHR23240:SF8">
    <property type="entry name" value="PROTEIN ARTEMIS"/>
    <property type="match status" value="1"/>
</dbReference>
<dbReference type="GO" id="GO:0000723">
    <property type="term" value="P:telomere maintenance"/>
    <property type="evidence" value="ECO:0007669"/>
    <property type="project" value="TreeGrafter"/>
</dbReference>
<dbReference type="GO" id="GO:0035312">
    <property type="term" value="F:5'-3' DNA exonuclease activity"/>
    <property type="evidence" value="ECO:0007669"/>
    <property type="project" value="TreeGrafter"/>
</dbReference>
<dbReference type="STRING" id="363999.A0A439DEY9"/>
<keyword evidence="2" id="KW-0378">Hydrolase</keyword>
<dbReference type="GO" id="GO:0006303">
    <property type="term" value="P:double-strand break repair via nonhomologous end joining"/>
    <property type="evidence" value="ECO:0007669"/>
    <property type="project" value="TreeGrafter"/>
</dbReference>
<dbReference type="InterPro" id="IPR036866">
    <property type="entry name" value="RibonucZ/Hydroxyglut_hydro"/>
</dbReference>
<keyword evidence="6" id="KW-1185">Reference proteome</keyword>
<protein>
    <submittedName>
        <fullName evidence="5">Uncharacterized protein</fullName>
    </submittedName>
</protein>
<keyword evidence="3" id="KW-0269">Exonuclease</keyword>
<organism evidence="5 6">
    <name type="scientific">Xylaria grammica</name>
    <dbReference type="NCBI Taxonomy" id="363999"/>
    <lineage>
        <taxon>Eukaryota</taxon>
        <taxon>Fungi</taxon>
        <taxon>Dikarya</taxon>
        <taxon>Ascomycota</taxon>
        <taxon>Pezizomycotina</taxon>
        <taxon>Sordariomycetes</taxon>
        <taxon>Xylariomycetidae</taxon>
        <taxon>Xylariales</taxon>
        <taxon>Xylariaceae</taxon>
        <taxon>Xylaria</taxon>
    </lineage>
</organism>
<dbReference type="SUPFAM" id="SSF56281">
    <property type="entry name" value="Metallo-hydrolase/oxidoreductase"/>
    <property type="match status" value="1"/>
</dbReference>
<dbReference type="Pfam" id="PF23023">
    <property type="entry name" value="Anti-Pycsar_Apyc1"/>
    <property type="match status" value="1"/>
</dbReference>
<keyword evidence="1" id="KW-0540">Nuclease</keyword>
<evidence type="ECO:0000313" key="6">
    <source>
        <dbReference type="Proteomes" id="UP000286045"/>
    </source>
</evidence>
<evidence type="ECO:0000256" key="3">
    <source>
        <dbReference type="ARBA" id="ARBA00022839"/>
    </source>
</evidence>
<evidence type="ECO:0000256" key="4">
    <source>
        <dbReference type="SAM" id="MobiDB-lite"/>
    </source>
</evidence>
<name>A0A439DEY9_9PEZI</name>
<accession>A0A439DEY9</accession>
<evidence type="ECO:0000256" key="2">
    <source>
        <dbReference type="ARBA" id="ARBA00022801"/>
    </source>
</evidence>
<dbReference type="Gene3D" id="3.60.15.10">
    <property type="entry name" value="Ribonuclease Z/Hydroxyacylglutathione hydrolase-like"/>
    <property type="match status" value="1"/>
</dbReference>
<dbReference type="GO" id="GO:0003684">
    <property type="term" value="F:damaged DNA binding"/>
    <property type="evidence" value="ECO:0007669"/>
    <property type="project" value="TreeGrafter"/>
</dbReference>
<reference evidence="5 6" key="1">
    <citation type="submission" date="2018-12" db="EMBL/GenBank/DDBJ databases">
        <title>Draft genome sequence of Xylaria grammica IHI A82.</title>
        <authorList>
            <person name="Buettner E."/>
            <person name="Kellner H."/>
        </authorList>
    </citation>
    <scope>NUCLEOTIDE SEQUENCE [LARGE SCALE GENOMIC DNA]</scope>
    <source>
        <strain evidence="5 6">IHI A82</strain>
    </source>
</reference>
<comment type="caution">
    <text evidence="5">The sequence shown here is derived from an EMBL/GenBank/DDBJ whole genome shotgun (WGS) entry which is preliminary data.</text>
</comment>
<gene>
    <name evidence="5" type="ORF">EKO27_g2185</name>
</gene>
<dbReference type="GO" id="GO:0036297">
    <property type="term" value="P:interstrand cross-link repair"/>
    <property type="evidence" value="ECO:0007669"/>
    <property type="project" value="TreeGrafter"/>
</dbReference>
<dbReference type="PANTHER" id="PTHR23240">
    <property type="entry name" value="DNA CROSS-LINK REPAIR PROTEIN PSO2/SNM1-RELATED"/>
    <property type="match status" value="1"/>
</dbReference>
<dbReference type="EMBL" id="RYZI01000038">
    <property type="protein sequence ID" value="RWA12963.1"/>
    <property type="molecule type" value="Genomic_DNA"/>
</dbReference>
<proteinExistence type="predicted"/>
<dbReference type="Proteomes" id="UP000286045">
    <property type="component" value="Unassembled WGS sequence"/>
</dbReference>
<sequence length="640" mass="71220">MSTFKGIVSEFPDIRVDYFRRLPDFPPPLACFLSHVHSDHLAGLETFDGSFVYCSAATKEILLRLEKSSVRLNYAKGILEDPRRQTYKHLEKRLKPIPLDTPTTIQLSPGCTIQVTLLDANHCVGAVMFLFEGSGKAVLYTGDIRCEPRFVTAITQNPNMIEYSLGPKTLDRIYLDTSVLDDFPLPTKAEGLSELLEKLRKYPQDTIFHFQSWTYGYEEVWIALSKALNSKIHVDDYKMRVFGSLVTKRKDNRWAAQTHLAKEAPALVGFTCGNSLHDGCLTRDENARIHSCEKGMGCSVMENKPVVWIRPIVTHLSDGRDMMEVGIGGGGEDLTQATTLTPEDVSDIVKLMSVSNPLPADLYPYMHMIKTALSSGRDIRLVAGMEGLAEETPTTLVKSLFRKFDAIHNPIKRDFEANTGDLLPKVIHFPYARHSSLPELRDFTRAFKARDIIPCTFDEDYWLQKGWSIGGLFGDCCSGNTFEYDAILDGRAKELAIWQKDAEEQDQGSQNTSESSSRESNPLKIPAKTPYMPGTTESASNSHTRNEGEIRQQSGSASPALGTSEPRKRDYSSFLESGDLEDGPDLRSDSQTSAISDQTYASRRTAFDTAIANMDGGSWGTMGLISTTDNHTSLDKELGE</sequence>